<proteinExistence type="predicted"/>
<reference evidence="4" key="1">
    <citation type="journal article" date="2017" name="Front. Plant Sci.">
        <title>Climate Clever Clovers: New Paradigm to Reduce the Environmental Footprint of Ruminants by Breeding Low Methanogenic Forages Utilizing Haplotype Variation.</title>
        <authorList>
            <person name="Kaur P."/>
            <person name="Appels R."/>
            <person name="Bayer P.E."/>
            <person name="Keeble-Gagnere G."/>
            <person name="Wang J."/>
            <person name="Hirakawa H."/>
            <person name="Shirasawa K."/>
            <person name="Vercoe P."/>
            <person name="Stefanova K."/>
            <person name="Durmic Z."/>
            <person name="Nichols P."/>
            <person name="Revell C."/>
            <person name="Isobe S.N."/>
            <person name="Edwards D."/>
            <person name="Erskine W."/>
        </authorList>
    </citation>
    <scope>NUCLEOTIDE SEQUENCE [LARGE SCALE GENOMIC DNA]</scope>
    <source>
        <strain evidence="4">cv. Daliak</strain>
    </source>
</reference>
<dbReference type="PANTHER" id="PTHR46033:SF1">
    <property type="entry name" value="PROTEIN MAIN-LIKE 2"/>
    <property type="match status" value="1"/>
</dbReference>
<dbReference type="InterPro" id="IPR044824">
    <property type="entry name" value="MAIN-like"/>
</dbReference>
<dbReference type="AlphaFoldDB" id="A0A2Z6PDB1"/>
<dbReference type="InterPro" id="IPR019557">
    <property type="entry name" value="AminoTfrase-like_pln_mobile"/>
</dbReference>
<sequence length="551" mass="62646">MVLPIKFSVNHHYVNIQLQIILNQLAANAPPPKRGRRGRQGPPVRGTHDSEAGGSGGSRSRAGPPVPDDDDDFDAGEYLNELADYDDEPEAPQPQQQPQHDPQEANVEEDGYSGGPRDLSLLKDTITIGQFRYGIHKLMTRANKVIKFQRPPLEVARFWDTVRASGLEPLVRSNFNILDYGVLWKMTRPNAAQMVRSFLGIDKSDALDMFATLNEPHLKHSYVSGLVSHYHTAAERAERENRLVHEISTFRTCQVSIWGSAEWNWGSAALVHLQNYLDYTSQAGSSQMAGYMSLLEGWIITHFPILSMWQLAENVTDDMPLNAKFDPGQGHKDSRGYRQSLDNIQVSDYVFSPYDNRRHLRPLIDVCWFSGWLRCGNLKANHFPERVLRQFKYVQGIPRNPDMSAPPNMNVFEIYRVFAEEVDLRIIDEHMRGQPVVNAWDCEPGYISWLYKVSHPKLCPLEAPEEQPRPPELEVLIEESQERRDPNPLGVCRSIRDEVERALAAGEAEEGTEGAQTHKQETSLLKSHKTRDFLAQVTQDKRLPLLKVTQD</sequence>
<evidence type="ECO:0000256" key="1">
    <source>
        <dbReference type="SAM" id="MobiDB-lite"/>
    </source>
</evidence>
<name>A0A2Z6PDB1_TRISU</name>
<evidence type="ECO:0000259" key="2">
    <source>
        <dbReference type="Pfam" id="PF10536"/>
    </source>
</evidence>
<gene>
    <name evidence="3" type="ORF">TSUD_372910</name>
</gene>
<protein>
    <recommendedName>
        <fullName evidence="2">Aminotransferase-like plant mobile domain-containing protein</fullName>
    </recommendedName>
</protein>
<feature type="region of interest" description="Disordered" evidence="1">
    <location>
        <begin position="29"/>
        <end position="119"/>
    </location>
</feature>
<dbReference type="OrthoDB" id="1936739at2759"/>
<evidence type="ECO:0000313" key="3">
    <source>
        <dbReference type="EMBL" id="GAU47402.1"/>
    </source>
</evidence>
<dbReference type="GO" id="GO:0010073">
    <property type="term" value="P:meristem maintenance"/>
    <property type="evidence" value="ECO:0007669"/>
    <property type="project" value="InterPro"/>
</dbReference>
<keyword evidence="4" id="KW-1185">Reference proteome</keyword>
<accession>A0A2Z6PDB1</accession>
<dbReference type="Pfam" id="PF10536">
    <property type="entry name" value="PMD"/>
    <property type="match status" value="1"/>
</dbReference>
<feature type="domain" description="Aminotransferase-like plant mobile" evidence="2">
    <location>
        <begin position="261"/>
        <end position="401"/>
    </location>
</feature>
<dbReference type="Proteomes" id="UP000242715">
    <property type="component" value="Unassembled WGS sequence"/>
</dbReference>
<evidence type="ECO:0000313" key="4">
    <source>
        <dbReference type="Proteomes" id="UP000242715"/>
    </source>
</evidence>
<organism evidence="3 4">
    <name type="scientific">Trifolium subterraneum</name>
    <name type="common">Subterranean clover</name>
    <dbReference type="NCBI Taxonomy" id="3900"/>
    <lineage>
        <taxon>Eukaryota</taxon>
        <taxon>Viridiplantae</taxon>
        <taxon>Streptophyta</taxon>
        <taxon>Embryophyta</taxon>
        <taxon>Tracheophyta</taxon>
        <taxon>Spermatophyta</taxon>
        <taxon>Magnoliopsida</taxon>
        <taxon>eudicotyledons</taxon>
        <taxon>Gunneridae</taxon>
        <taxon>Pentapetalae</taxon>
        <taxon>rosids</taxon>
        <taxon>fabids</taxon>
        <taxon>Fabales</taxon>
        <taxon>Fabaceae</taxon>
        <taxon>Papilionoideae</taxon>
        <taxon>50 kb inversion clade</taxon>
        <taxon>NPAAA clade</taxon>
        <taxon>Hologalegina</taxon>
        <taxon>IRL clade</taxon>
        <taxon>Trifolieae</taxon>
        <taxon>Trifolium</taxon>
    </lineage>
</organism>
<dbReference type="EMBL" id="DF974310">
    <property type="protein sequence ID" value="GAU47402.1"/>
    <property type="molecule type" value="Genomic_DNA"/>
</dbReference>
<dbReference type="PANTHER" id="PTHR46033">
    <property type="entry name" value="PROTEIN MAIN-LIKE 2"/>
    <property type="match status" value="1"/>
</dbReference>
<feature type="region of interest" description="Disordered" evidence="1">
    <location>
        <begin position="502"/>
        <end position="530"/>
    </location>
</feature>